<protein>
    <submittedName>
        <fullName evidence="1">Uncharacterized protein</fullName>
    </submittedName>
</protein>
<dbReference type="AlphaFoldDB" id="A0A423VMP4"/>
<evidence type="ECO:0000313" key="2">
    <source>
        <dbReference type="Proteomes" id="UP000285146"/>
    </source>
</evidence>
<dbReference type="EMBL" id="LKEB01000086">
    <property type="protein sequence ID" value="ROV92253.1"/>
    <property type="molecule type" value="Genomic_DNA"/>
</dbReference>
<dbReference type="OrthoDB" id="5227693at2759"/>
<organism evidence="1 2">
    <name type="scientific">Cytospora leucostoma</name>
    <dbReference type="NCBI Taxonomy" id="1230097"/>
    <lineage>
        <taxon>Eukaryota</taxon>
        <taxon>Fungi</taxon>
        <taxon>Dikarya</taxon>
        <taxon>Ascomycota</taxon>
        <taxon>Pezizomycotina</taxon>
        <taxon>Sordariomycetes</taxon>
        <taxon>Sordariomycetidae</taxon>
        <taxon>Diaporthales</taxon>
        <taxon>Cytosporaceae</taxon>
        <taxon>Cytospora</taxon>
    </lineage>
</organism>
<name>A0A423VMP4_9PEZI</name>
<proteinExistence type="predicted"/>
<comment type="caution">
    <text evidence="1">The sequence shown here is derived from an EMBL/GenBank/DDBJ whole genome shotgun (WGS) entry which is preliminary data.</text>
</comment>
<keyword evidence="2" id="KW-1185">Reference proteome</keyword>
<gene>
    <name evidence="1" type="ORF">VPNG_09680</name>
</gene>
<accession>A0A423VMP4</accession>
<reference evidence="1 2" key="1">
    <citation type="submission" date="2015-09" db="EMBL/GenBank/DDBJ databases">
        <title>Host preference determinants of Valsa canker pathogens revealed by comparative genomics.</title>
        <authorList>
            <person name="Yin Z."/>
            <person name="Huang L."/>
        </authorList>
    </citation>
    <scope>NUCLEOTIDE SEQUENCE [LARGE SCALE GENOMIC DNA]</scope>
    <source>
        <strain evidence="1 2">SXYLt</strain>
    </source>
</reference>
<evidence type="ECO:0000313" key="1">
    <source>
        <dbReference type="EMBL" id="ROV92253.1"/>
    </source>
</evidence>
<dbReference type="Proteomes" id="UP000285146">
    <property type="component" value="Unassembled WGS sequence"/>
</dbReference>
<dbReference type="InParanoid" id="A0A423VMP4"/>
<sequence>MGLVEQKYGPRNKMIPSSFADKLAFGIIPGDALLGFDDVVVATDEDCLNYISSLHSNEEGDARGLLKNGFEAGDITKTGIDQLMPIISPCMAIRACKTIRARLPNRWCHIGVLHVVEGFIVFRNRVTELTESGGLNSMKEITLRYISEKWKDIEKELGPWEHANVLYTADTAKVSTTMASAHSECTHKLMRWNDDFDGKFQSARELASKEKGSYPVPMGNRPLHELMRLHLLRALELREKGRQQLEETNTFDTYGLDWKESPIFSASGYTPDCNLSLAGLKYADSSSETVMHIQINEVDDLSADFITQLLGGENTDTLRKQHREHYNALIENAASAWFLMIFRALIFNRSVVLVEPKRLGAGGRPYNLIPAK</sequence>